<comment type="catalytic activity">
    <reaction evidence="1">
        <text>S-ubiquitinyl-[E2 ubiquitin-conjugating enzyme]-L-cysteine + [acceptor protein]-L-lysine = [E2 ubiquitin-conjugating enzyme]-L-cysteine + N(6)-ubiquitinyl-[acceptor protein]-L-lysine.</text>
        <dbReference type="EC" id="2.3.2.27"/>
    </reaction>
</comment>
<dbReference type="Gene3D" id="3.30.40.10">
    <property type="entry name" value="Zinc/RING finger domain, C3HC4 (zinc finger)"/>
    <property type="match status" value="1"/>
</dbReference>
<evidence type="ECO:0000313" key="12">
    <source>
        <dbReference type="Proteomes" id="UP000291116"/>
    </source>
</evidence>
<keyword evidence="12" id="KW-1185">Reference proteome</keyword>
<keyword evidence="7" id="KW-0862">Zinc</keyword>
<evidence type="ECO:0000256" key="6">
    <source>
        <dbReference type="ARBA" id="ARBA00022786"/>
    </source>
</evidence>
<evidence type="ECO:0000256" key="1">
    <source>
        <dbReference type="ARBA" id="ARBA00000900"/>
    </source>
</evidence>
<feature type="region of interest" description="Disordered" evidence="9">
    <location>
        <begin position="1"/>
        <end position="65"/>
    </location>
</feature>
<evidence type="ECO:0000259" key="10">
    <source>
        <dbReference type="PROSITE" id="PS50089"/>
    </source>
</evidence>
<keyword evidence="5 8" id="KW-0863">Zinc-finger</keyword>
<gene>
    <name evidence="11" type="ORF">PSNMU_V1.4_AUG-EV-PASAV3_0047720</name>
</gene>
<keyword evidence="6" id="KW-0833">Ubl conjugation pathway</keyword>
<dbReference type="EC" id="2.3.2.27" evidence="2"/>
<feature type="domain" description="RING-type" evidence="10">
    <location>
        <begin position="219"/>
        <end position="260"/>
    </location>
</feature>
<evidence type="ECO:0000256" key="4">
    <source>
        <dbReference type="ARBA" id="ARBA00022723"/>
    </source>
</evidence>
<evidence type="ECO:0000256" key="8">
    <source>
        <dbReference type="PROSITE-ProRule" id="PRU00175"/>
    </source>
</evidence>
<organism evidence="11 12">
    <name type="scientific">Pseudo-nitzschia multistriata</name>
    <dbReference type="NCBI Taxonomy" id="183589"/>
    <lineage>
        <taxon>Eukaryota</taxon>
        <taxon>Sar</taxon>
        <taxon>Stramenopiles</taxon>
        <taxon>Ochrophyta</taxon>
        <taxon>Bacillariophyta</taxon>
        <taxon>Bacillariophyceae</taxon>
        <taxon>Bacillariophycidae</taxon>
        <taxon>Bacillariales</taxon>
        <taxon>Bacillariaceae</taxon>
        <taxon>Pseudo-nitzschia</taxon>
    </lineage>
</organism>
<sequence>MDSTVGKYGEAISSVFSTPDTPEKGKKSIAQSKALANIHGEQLNFETPPRCGEEEMDEGRDSNSVDVGEVISRPRQVEGNGAVESAQERALREEQESLELARALMAEEAMASYTQSLDYLTNNQDQFSDEDLAALQAVMNEEQHQHELEINADAEAAIDGDDNGDSYEFMLRLGERMGDVKSERWAQVAQKKIDGLPIVVFDPENCSNKKDANDCDIKCLVCQEEYCKAERLRKLPCGHCFHVECIDQWLLSKDFCPYCRTTLEKE</sequence>
<proteinExistence type="predicted"/>
<dbReference type="GO" id="GO:0008270">
    <property type="term" value="F:zinc ion binding"/>
    <property type="evidence" value="ECO:0007669"/>
    <property type="project" value="UniProtKB-KW"/>
</dbReference>
<dbReference type="AlphaFoldDB" id="A0A448Z7D8"/>
<evidence type="ECO:0000256" key="2">
    <source>
        <dbReference type="ARBA" id="ARBA00012483"/>
    </source>
</evidence>
<evidence type="ECO:0000313" key="11">
    <source>
        <dbReference type="EMBL" id="VEU37936.1"/>
    </source>
</evidence>
<dbReference type="OrthoDB" id="8062037at2759"/>
<dbReference type="Proteomes" id="UP000291116">
    <property type="component" value="Unassembled WGS sequence"/>
</dbReference>
<dbReference type="PROSITE" id="PS50089">
    <property type="entry name" value="ZF_RING_2"/>
    <property type="match status" value="1"/>
</dbReference>
<dbReference type="Pfam" id="PF13639">
    <property type="entry name" value="zf-RING_2"/>
    <property type="match status" value="1"/>
</dbReference>
<dbReference type="GO" id="GO:0061630">
    <property type="term" value="F:ubiquitin protein ligase activity"/>
    <property type="evidence" value="ECO:0007669"/>
    <property type="project" value="UniProtKB-EC"/>
</dbReference>
<dbReference type="PANTHER" id="PTHR22937">
    <property type="entry name" value="E3 UBIQUITIN-PROTEIN LIGASE RNF165"/>
    <property type="match status" value="1"/>
</dbReference>
<dbReference type="InterPro" id="IPR001841">
    <property type="entry name" value="Znf_RING"/>
</dbReference>
<reference evidence="11 12" key="1">
    <citation type="submission" date="2019-01" db="EMBL/GenBank/DDBJ databases">
        <authorList>
            <person name="Ferrante I. M."/>
        </authorList>
    </citation>
    <scope>NUCLEOTIDE SEQUENCE [LARGE SCALE GENOMIC DNA]</scope>
    <source>
        <strain evidence="11 12">B856</strain>
    </source>
</reference>
<evidence type="ECO:0000256" key="5">
    <source>
        <dbReference type="ARBA" id="ARBA00022771"/>
    </source>
</evidence>
<dbReference type="InterPro" id="IPR013083">
    <property type="entry name" value="Znf_RING/FYVE/PHD"/>
</dbReference>
<keyword evidence="4" id="KW-0479">Metal-binding</keyword>
<evidence type="ECO:0000256" key="3">
    <source>
        <dbReference type="ARBA" id="ARBA00022679"/>
    </source>
</evidence>
<evidence type="ECO:0000256" key="7">
    <source>
        <dbReference type="ARBA" id="ARBA00022833"/>
    </source>
</evidence>
<dbReference type="InterPro" id="IPR045191">
    <property type="entry name" value="MBR1/2-like"/>
</dbReference>
<dbReference type="EMBL" id="CAACVS010000148">
    <property type="protein sequence ID" value="VEU37936.1"/>
    <property type="molecule type" value="Genomic_DNA"/>
</dbReference>
<evidence type="ECO:0000256" key="9">
    <source>
        <dbReference type="SAM" id="MobiDB-lite"/>
    </source>
</evidence>
<name>A0A448Z7D8_9STRA</name>
<dbReference type="SMART" id="SM00184">
    <property type="entry name" value="RING"/>
    <property type="match status" value="1"/>
</dbReference>
<protein>
    <recommendedName>
        <fullName evidence="2">RING-type E3 ubiquitin transferase</fullName>
        <ecNumber evidence="2">2.3.2.27</ecNumber>
    </recommendedName>
</protein>
<keyword evidence="3" id="KW-0808">Transferase</keyword>
<accession>A0A448Z7D8</accession>
<dbReference type="SUPFAM" id="SSF57850">
    <property type="entry name" value="RING/U-box"/>
    <property type="match status" value="1"/>
</dbReference>
<dbReference type="PANTHER" id="PTHR22937:SF65">
    <property type="entry name" value="E3 UBIQUITIN-PROTEIN LIGASE ARK2C"/>
    <property type="match status" value="1"/>
</dbReference>